<dbReference type="EMBL" id="JACHLP010000003">
    <property type="protein sequence ID" value="MBB4843190.1"/>
    <property type="molecule type" value="Genomic_DNA"/>
</dbReference>
<dbReference type="AlphaFoldDB" id="A0A840L4Q5"/>
<accession>A0A840L4Q5</accession>
<dbReference type="Proteomes" id="UP000562027">
    <property type="component" value="Unassembled WGS sequence"/>
</dbReference>
<name>A0A840L4Q5_9BURK</name>
<protein>
    <submittedName>
        <fullName evidence="1">Uncharacterized protein</fullName>
    </submittedName>
</protein>
<reference evidence="1 2" key="1">
    <citation type="submission" date="2020-08" db="EMBL/GenBank/DDBJ databases">
        <title>Functional genomics of gut bacteria from endangered species of beetles.</title>
        <authorList>
            <person name="Carlos-Shanley C."/>
        </authorList>
    </citation>
    <scope>NUCLEOTIDE SEQUENCE [LARGE SCALE GENOMIC DNA]</scope>
    <source>
        <strain evidence="1 2">S00239</strain>
    </source>
</reference>
<organism evidence="1 2">
    <name type="scientific">Roseateles oligotrophus</name>
    <dbReference type="NCBI Taxonomy" id="1769250"/>
    <lineage>
        <taxon>Bacteria</taxon>
        <taxon>Pseudomonadati</taxon>
        <taxon>Pseudomonadota</taxon>
        <taxon>Betaproteobacteria</taxon>
        <taxon>Burkholderiales</taxon>
        <taxon>Sphaerotilaceae</taxon>
        <taxon>Roseateles</taxon>
    </lineage>
</organism>
<keyword evidence="2" id="KW-1185">Reference proteome</keyword>
<proteinExistence type="predicted"/>
<sequence>MLLRNYTGFYIHVYPAMNWVYTFRRVGLFGWLYKYIFKREIS</sequence>
<evidence type="ECO:0000313" key="2">
    <source>
        <dbReference type="Proteomes" id="UP000562027"/>
    </source>
</evidence>
<comment type="caution">
    <text evidence="1">The sequence shown here is derived from an EMBL/GenBank/DDBJ whole genome shotgun (WGS) entry which is preliminary data.</text>
</comment>
<evidence type="ECO:0000313" key="1">
    <source>
        <dbReference type="EMBL" id="MBB4843190.1"/>
    </source>
</evidence>
<gene>
    <name evidence="1" type="ORF">HNP55_001709</name>
</gene>